<sequence length="183" mass="20401">MKLFLLLTLFVSQVFAASKLYEITKSVNCEENIPILTHFVVNNGTTVPNKVDFGGYFEVTEKVLGPFELSIDANRCDHSLKKCEKYVAGKNSGMCEIFNGKSGLFTDVLKTFEPQIKCPWMPGKYVAKNSAFDLSSISVLPSEGYTWVVTIKGLAGDGKNKKLVMCMYVEAKISKFRKKNSVK</sequence>
<feature type="signal peptide" evidence="2">
    <location>
        <begin position="1"/>
        <end position="16"/>
    </location>
</feature>
<feature type="chain" id="PRO_5040384414" description="MD-2-related lipid-recognition domain-containing protein" evidence="2">
    <location>
        <begin position="17"/>
        <end position="183"/>
    </location>
</feature>
<dbReference type="AlphaFoldDB" id="A0A9N9RNW1"/>
<organism evidence="3 4">
    <name type="scientific">Chironomus riparius</name>
    <dbReference type="NCBI Taxonomy" id="315576"/>
    <lineage>
        <taxon>Eukaryota</taxon>
        <taxon>Metazoa</taxon>
        <taxon>Ecdysozoa</taxon>
        <taxon>Arthropoda</taxon>
        <taxon>Hexapoda</taxon>
        <taxon>Insecta</taxon>
        <taxon>Pterygota</taxon>
        <taxon>Neoptera</taxon>
        <taxon>Endopterygota</taxon>
        <taxon>Diptera</taxon>
        <taxon>Nematocera</taxon>
        <taxon>Chironomoidea</taxon>
        <taxon>Chironomidae</taxon>
        <taxon>Chironominae</taxon>
        <taxon>Chironomus</taxon>
    </lineage>
</organism>
<dbReference type="Proteomes" id="UP001153620">
    <property type="component" value="Chromosome 1"/>
</dbReference>
<proteinExistence type="predicted"/>
<evidence type="ECO:0000256" key="1">
    <source>
        <dbReference type="ARBA" id="ARBA00022729"/>
    </source>
</evidence>
<evidence type="ECO:0000313" key="4">
    <source>
        <dbReference type="Proteomes" id="UP001153620"/>
    </source>
</evidence>
<name>A0A9N9RNW1_9DIPT</name>
<dbReference type="InterPro" id="IPR036846">
    <property type="entry name" value="GM2-AP_sf"/>
</dbReference>
<reference evidence="3" key="2">
    <citation type="submission" date="2022-10" db="EMBL/GenBank/DDBJ databases">
        <authorList>
            <consortium name="ENA_rothamsted_submissions"/>
            <consortium name="culmorum"/>
            <person name="King R."/>
        </authorList>
    </citation>
    <scope>NUCLEOTIDE SEQUENCE</scope>
</reference>
<evidence type="ECO:0008006" key="5">
    <source>
        <dbReference type="Google" id="ProtNLM"/>
    </source>
</evidence>
<dbReference type="Gene3D" id="2.70.220.10">
    <property type="entry name" value="Ganglioside GM2 activator"/>
    <property type="match status" value="1"/>
</dbReference>
<gene>
    <name evidence="3" type="ORF">CHIRRI_LOCUS3393</name>
</gene>
<accession>A0A9N9RNW1</accession>
<reference evidence="3" key="1">
    <citation type="submission" date="2022-01" db="EMBL/GenBank/DDBJ databases">
        <authorList>
            <person name="King R."/>
        </authorList>
    </citation>
    <scope>NUCLEOTIDE SEQUENCE</scope>
</reference>
<keyword evidence="1 2" id="KW-0732">Signal</keyword>
<evidence type="ECO:0000313" key="3">
    <source>
        <dbReference type="EMBL" id="CAG9800450.1"/>
    </source>
</evidence>
<evidence type="ECO:0000256" key="2">
    <source>
        <dbReference type="SAM" id="SignalP"/>
    </source>
</evidence>
<dbReference type="OrthoDB" id="7716214at2759"/>
<dbReference type="EMBL" id="OU895877">
    <property type="protein sequence ID" value="CAG9800450.1"/>
    <property type="molecule type" value="Genomic_DNA"/>
</dbReference>
<protein>
    <recommendedName>
        <fullName evidence="5">MD-2-related lipid-recognition domain-containing protein</fullName>
    </recommendedName>
</protein>
<keyword evidence="4" id="KW-1185">Reference proteome</keyword>